<dbReference type="Pfam" id="PF08666">
    <property type="entry name" value="SAF"/>
    <property type="match status" value="1"/>
</dbReference>
<dbReference type="InterPro" id="IPR017592">
    <property type="entry name" value="Pilus_assmbl_Flp-typ_CpaB"/>
</dbReference>
<dbReference type="CDD" id="cd11614">
    <property type="entry name" value="SAF_CpaB_FlgA_like"/>
    <property type="match status" value="1"/>
</dbReference>
<dbReference type="EMBL" id="CAEZYR010000110">
    <property type="protein sequence ID" value="CAB4761499.1"/>
    <property type="molecule type" value="Genomic_DNA"/>
</dbReference>
<dbReference type="EMBL" id="CAFABA010000041">
    <property type="protein sequence ID" value="CAB4828434.1"/>
    <property type="molecule type" value="Genomic_DNA"/>
</dbReference>
<dbReference type="EMBL" id="CAFBMH010000037">
    <property type="protein sequence ID" value="CAB4907333.1"/>
    <property type="molecule type" value="Genomic_DNA"/>
</dbReference>
<reference evidence="3" key="1">
    <citation type="submission" date="2020-05" db="EMBL/GenBank/DDBJ databases">
        <authorList>
            <person name="Chiriac C."/>
            <person name="Salcher M."/>
            <person name="Ghai R."/>
            <person name="Kavagutti S V."/>
        </authorList>
    </citation>
    <scope>NUCLEOTIDE SEQUENCE</scope>
</reference>
<dbReference type="InterPro" id="IPR031571">
    <property type="entry name" value="RcpC_dom"/>
</dbReference>
<protein>
    <submittedName>
        <fullName evidence="3">Unannotated protein</fullName>
    </submittedName>
</protein>
<dbReference type="AlphaFoldDB" id="A0A6J7A6Q0"/>
<name>A0A6J7A6Q0_9ZZZZ</name>
<sequence length="303" mass="31306">MVLITAIAMGALAAFVLRNYINDQEQKANPNPVEVYVITRDIARGEAFTAANSAGIKKQTMPVKYRPATFVTDLKSLEGKVAATKLAANQVLVDGMFVNSALEATGLKQRLRDGMVAIAMPIEGVRAVGGLLQPGDTVNIMVTPKPIEVAASSSAPTPAAAPKPAGASAVDPELSPYIVGARYLYQQVRILSIGSSVAPNAGEVVVASTASSATLATIGGSIVFEVPADSAQLLASIDPTSLYLTLIKDNWILKPVPALTPEAIKNGAKLPGEDPSKLTPYGPLGYASVASGVTAAPITTRTN</sequence>
<proteinExistence type="predicted"/>
<evidence type="ECO:0000313" key="4">
    <source>
        <dbReference type="EMBL" id="CAB4907333.1"/>
    </source>
</evidence>
<feature type="domain" description="SAF" evidence="1">
    <location>
        <begin position="33"/>
        <end position="98"/>
    </location>
</feature>
<organism evidence="3">
    <name type="scientific">freshwater metagenome</name>
    <dbReference type="NCBI Taxonomy" id="449393"/>
    <lineage>
        <taxon>unclassified sequences</taxon>
        <taxon>metagenomes</taxon>
        <taxon>ecological metagenomes</taxon>
    </lineage>
</organism>
<accession>A0A6J7A6Q0</accession>
<evidence type="ECO:0000313" key="3">
    <source>
        <dbReference type="EMBL" id="CAB4828434.1"/>
    </source>
</evidence>
<evidence type="ECO:0000313" key="2">
    <source>
        <dbReference type="EMBL" id="CAB4761499.1"/>
    </source>
</evidence>
<dbReference type="NCBIfam" id="TIGR03177">
    <property type="entry name" value="pilus_cpaB"/>
    <property type="match status" value="1"/>
</dbReference>
<dbReference type="Pfam" id="PF16976">
    <property type="entry name" value="RcpC"/>
    <property type="match status" value="1"/>
</dbReference>
<dbReference type="Gene3D" id="3.90.1210.10">
    <property type="entry name" value="Antifreeze-like/N-acetylneuraminic acid synthase C-terminal domain"/>
    <property type="match status" value="1"/>
</dbReference>
<dbReference type="SMART" id="SM00858">
    <property type="entry name" value="SAF"/>
    <property type="match status" value="1"/>
</dbReference>
<gene>
    <name evidence="2" type="ORF">UFOPK2754_02444</name>
    <name evidence="3" type="ORF">UFOPK3139_01206</name>
    <name evidence="4" type="ORF">UFOPK3543_01240</name>
</gene>
<evidence type="ECO:0000259" key="1">
    <source>
        <dbReference type="SMART" id="SM00858"/>
    </source>
</evidence>
<dbReference type="InterPro" id="IPR013974">
    <property type="entry name" value="SAF"/>
</dbReference>